<evidence type="ECO:0000313" key="2">
    <source>
        <dbReference type="EMBL" id="MCM2676612.1"/>
    </source>
</evidence>
<feature type="transmembrane region" description="Helical" evidence="1">
    <location>
        <begin position="9"/>
        <end position="31"/>
    </location>
</feature>
<feature type="transmembrane region" description="Helical" evidence="1">
    <location>
        <begin position="66"/>
        <end position="82"/>
    </location>
</feature>
<reference evidence="2" key="1">
    <citation type="submission" date="2022-06" db="EMBL/GenBank/DDBJ databases">
        <title>Alkalicoccobacillus porphyridii sp. nov., isolated from a marine red alga, Porphyridium purpureum and reclassification of Shouchella plakortidis and Shouchella gibsonii as Alkalicoccobacillus plakortidis comb. nov. and Alkalicoccobacillus gibsonii comb. nov.</title>
        <authorList>
            <person name="Kim K.H."/>
            <person name="Lee J.K."/>
            <person name="Han D.M."/>
            <person name="Baek J.H."/>
            <person name="Jeon C.O."/>
        </authorList>
    </citation>
    <scope>NUCLEOTIDE SEQUENCE</scope>
    <source>
        <strain evidence="2">DSM 19153</strain>
    </source>
</reference>
<keyword evidence="1" id="KW-1133">Transmembrane helix</keyword>
<keyword evidence="3" id="KW-1185">Reference proteome</keyword>
<name>A0ABT0XL95_9BACI</name>
<comment type="caution">
    <text evidence="2">The sequence shown here is derived from an EMBL/GenBank/DDBJ whole genome shotgun (WGS) entry which is preliminary data.</text>
</comment>
<keyword evidence="1" id="KW-0472">Membrane</keyword>
<feature type="transmembrane region" description="Helical" evidence="1">
    <location>
        <begin position="37"/>
        <end position="54"/>
    </location>
</feature>
<dbReference type="RefSeq" id="WP_251609406.1">
    <property type="nucleotide sequence ID" value="NZ_JAMQJY010000002.1"/>
</dbReference>
<evidence type="ECO:0000313" key="3">
    <source>
        <dbReference type="Proteomes" id="UP001203665"/>
    </source>
</evidence>
<protein>
    <submittedName>
        <fullName evidence="2">Uncharacterized protein</fullName>
    </submittedName>
</protein>
<dbReference type="EMBL" id="JAMQJY010000002">
    <property type="protein sequence ID" value="MCM2676612.1"/>
    <property type="molecule type" value="Genomic_DNA"/>
</dbReference>
<accession>A0ABT0XL95</accession>
<gene>
    <name evidence="2" type="ORF">NDM98_14805</name>
</gene>
<sequence>MSKWRKADLLIRTLFVVPLILLMLYFSLFRIDVINPVYISACGLAVMMLALGVNSWRFDKRKDAKINFVCGGVLLVFILWFQF</sequence>
<organism evidence="2 3">
    <name type="scientific">Alkalicoccobacillus plakortidis</name>
    <dbReference type="NCBI Taxonomy" id="444060"/>
    <lineage>
        <taxon>Bacteria</taxon>
        <taxon>Bacillati</taxon>
        <taxon>Bacillota</taxon>
        <taxon>Bacilli</taxon>
        <taxon>Bacillales</taxon>
        <taxon>Bacillaceae</taxon>
        <taxon>Alkalicoccobacillus</taxon>
    </lineage>
</organism>
<dbReference type="Proteomes" id="UP001203665">
    <property type="component" value="Unassembled WGS sequence"/>
</dbReference>
<keyword evidence="1" id="KW-0812">Transmembrane</keyword>
<evidence type="ECO:0000256" key="1">
    <source>
        <dbReference type="SAM" id="Phobius"/>
    </source>
</evidence>
<proteinExistence type="predicted"/>